<organism evidence="2 3">
    <name type="scientific">Gigaspora margarita</name>
    <dbReference type="NCBI Taxonomy" id="4874"/>
    <lineage>
        <taxon>Eukaryota</taxon>
        <taxon>Fungi</taxon>
        <taxon>Fungi incertae sedis</taxon>
        <taxon>Mucoromycota</taxon>
        <taxon>Glomeromycotina</taxon>
        <taxon>Glomeromycetes</taxon>
        <taxon>Diversisporales</taxon>
        <taxon>Gigasporaceae</taxon>
        <taxon>Gigaspora</taxon>
    </lineage>
</organism>
<evidence type="ECO:0000256" key="1">
    <source>
        <dbReference type="SAM" id="MobiDB-lite"/>
    </source>
</evidence>
<feature type="region of interest" description="Disordered" evidence="1">
    <location>
        <begin position="1"/>
        <end position="24"/>
    </location>
</feature>
<dbReference type="OrthoDB" id="2370987at2759"/>
<proteinExistence type="predicted"/>
<dbReference type="AlphaFoldDB" id="A0A8H4ABF4"/>
<dbReference type="EMBL" id="WTPW01000845">
    <property type="protein sequence ID" value="KAF0475497.1"/>
    <property type="molecule type" value="Genomic_DNA"/>
</dbReference>
<dbReference type="Proteomes" id="UP000439903">
    <property type="component" value="Unassembled WGS sequence"/>
</dbReference>
<gene>
    <name evidence="2" type="ORF">F8M41_024606</name>
</gene>
<evidence type="ECO:0000313" key="2">
    <source>
        <dbReference type="EMBL" id="KAF0475497.1"/>
    </source>
</evidence>
<comment type="caution">
    <text evidence="2">The sequence shown here is derived from an EMBL/GenBank/DDBJ whole genome shotgun (WGS) entry which is preliminary data.</text>
</comment>
<name>A0A8H4ABF4_GIGMA</name>
<keyword evidence="3" id="KW-1185">Reference proteome</keyword>
<accession>A0A8H4ABF4</accession>
<sequence>MTQSISIGNGLKTPKEKSKAMSYTKPPLPASLRLVFQGRLSSLVQTTIITSSISHLSNMVASSIFMRNTAGDTSSEMILQKYYPSQPQTYVSKLNWYDYAVNELFIIVFPSGLGEDLPVTAHWQWTKNLSGEQKANRDLSDKQHKNNQNPTSFHFGDGYYTFNCKADDKNKTLAVTMKNPSGDSFGTVMLQLQSNQDM</sequence>
<protein>
    <submittedName>
        <fullName evidence="2">Uncharacterized protein</fullName>
    </submittedName>
</protein>
<evidence type="ECO:0000313" key="3">
    <source>
        <dbReference type="Proteomes" id="UP000439903"/>
    </source>
</evidence>
<reference evidence="2 3" key="1">
    <citation type="journal article" date="2019" name="Environ. Microbiol.">
        <title>At the nexus of three kingdoms: the genome of the mycorrhizal fungus Gigaspora margarita provides insights into plant, endobacterial and fungal interactions.</title>
        <authorList>
            <person name="Venice F."/>
            <person name="Ghignone S."/>
            <person name="Salvioli di Fossalunga A."/>
            <person name="Amselem J."/>
            <person name="Novero M."/>
            <person name="Xianan X."/>
            <person name="Sedzielewska Toro K."/>
            <person name="Morin E."/>
            <person name="Lipzen A."/>
            <person name="Grigoriev I.V."/>
            <person name="Henrissat B."/>
            <person name="Martin F.M."/>
            <person name="Bonfante P."/>
        </authorList>
    </citation>
    <scope>NUCLEOTIDE SEQUENCE [LARGE SCALE GENOMIC DNA]</scope>
    <source>
        <strain evidence="2 3">BEG34</strain>
    </source>
</reference>